<dbReference type="AlphaFoldDB" id="A0A1F5JGC2"/>
<feature type="site" description="Transition state stabilizer" evidence="11">
    <location>
        <position position="16"/>
    </location>
</feature>
<dbReference type="SUPFAM" id="SSF53633">
    <property type="entry name" value="Carbamate kinase-like"/>
    <property type="match status" value="1"/>
</dbReference>
<gene>
    <name evidence="13" type="ORF">A2867_03915</name>
</gene>
<feature type="binding site" evidence="10">
    <location>
        <position position="177"/>
    </location>
    <ligand>
        <name>ATP</name>
        <dbReference type="ChEBI" id="CHEBI:30616"/>
    </ligand>
</feature>
<dbReference type="PANTHER" id="PTHR43654">
    <property type="entry name" value="GLUTAMATE 5-KINASE"/>
    <property type="match status" value="1"/>
</dbReference>
<accession>A0A1F5JGC2</accession>
<keyword evidence="6" id="KW-0418">Kinase</keyword>
<evidence type="ECO:0000256" key="3">
    <source>
        <dbReference type="ARBA" id="ARBA00017267"/>
    </source>
</evidence>
<evidence type="ECO:0000256" key="10">
    <source>
        <dbReference type="PIRSR" id="PIRSR016496-1"/>
    </source>
</evidence>
<dbReference type="InterPro" id="IPR036393">
    <property type="entry name" value="AceGlu_kinase-like_sf"/>
</dbReference>
<dbReference type="NCBIfam" id="NF040647">
    <property type="entry name" value="IPPK_Arch"/>
    <property type="match status" value="1"/>
</dbReference>
<evidence type="ECO:0000256" key="7">
    <source>
        <dbReference type="ARBA" id="ARBA00022840"/>
    </source>
</evidence>
<evidence type="ECO:0000313" key="13">
    <source>
        <dbReference type="EMBL" id="OGE27674.1"/>
    </source>
</evidence>
<proteinExistence type="inferred from homology"/>
<comment type="caution">
    <text evidence="13">The sequence shown here is derived from an EMBL/GenBank/DDBJ whole genome shotgun (WGS) entry which is preliminary data.</text>
</comment>
<keyword evidence="5 10" id="KW-0547">Nucleotide-binding</keyword>
<dbReference type="PIRSF" id="PIRSF016496">
    <property type="entry name" value="Kin_FomA"/>
    <property type="match status" value="1"/>
</dbReference>
<feature type="binding site" evidence="10">
    <location>
        <position position="156"/>
    </location>
    <ligand>
        <name>substrate</name>
    </ligand>
</feature>
<dbReference type="GO" id="GO:0005829">
    <property type="term" value="C:cytosol"/>
    <property type="evidence" value="ECO:0007669"/>
    <property type="project" value="TreeGrafter"/>
</dbReference>
<feature type="binding site" evidence="10">
    <location>
        <position position="53"/>
    </location>
    <ligand>
        <name>ATP</name>
        <dbReference type="ChEBI" id="CHEBI:30616"/>
    </ligand>
</feature>
<dbReference type="EMBL" id="MFCP01000033">
    <property type="protein sequence ID" value="OGE27674.1"/>
    <property type="molecule type" value="Genomic_DNA"/>
</dbReference>
<comment type="catalytic activity">
    <reaction evidence="9">
        <text>isopentenyl phosphate + ATP = isopentenyl diphosphate + ADP</text>
        <dbReference type="Rhea" id="RHEA:33963"/>
        <dbReference type="ChEBI" id="CHEBI:30616"/>
        <dbReference type="ChEBI" id="CHEBI:65078"/>
        <dbReference type="ChEBI" id="CHEBI:128769"/>
        <dbReference type="ChEBI" id="CHEBI:456216"/>
        <dbReference type="EC" id="2.7.4.26"/>
    </reaction>
</comment>
<keyword evidence="8" id="KW-0414">Isoprene biosynthesis</keyword>
<dbReference type="GO" id="GO:0102043">
    <property type="term" value="F:isopentenyl phosphate kinase activity"/>
    <property type="evidence" value="ECO:0007669"/>
    <property type="project" value="UniProtKB-EC"/>
</dbReference>
<keyword evidence="7 10" id="KW-0067">ATP-binding</keyword>
<evidence type="ECO:0000256" key="11">
    <source>
        <dbReference type="PIRSR" id="PIRSR016496-2"/>
    </source>
</evidence>
<keyword evidence="4" id="KW-0808">Transferase</keyword>
<evidence type="ECO:0000256" key="1">
    <source>
        <dbReference type="ARBA" id="ARBA00010540"/>
    </source>
</evidence>
<feature type="domain" description="Aspartate/glutamate/uridylate kinase" evidence="12">
    <location>
        <begin position="2"/>
        <end position="240"/>
    </location>
</feature>
<dbReference type="GO" id="GO:0016301">
    <property type="term" value="F:kinase activity"/>
    <property type="evidence" value="ECO:0007669"/>
    <property type="project" value="UniProtKB-KW"/>
</dbReference>
<protein>
    <recommendedName>
        <fullName evidence="3">Isopentenyl phosphate kinase</fullName>
        <ecNumber evidence="2">2.7.4.26</ecNumber>
    </recommendedName>
</protein>
<feature type="binding site" evidence="10">
    <location>
        <position position="52"/>
    </location>
    <ligand>
        <name>substrate</name>
    </ligand>
</feature>
<dbReference type="InterPro" id="IPR024192">
    <property type="entry name" value="Fosfomycin_R_FomA-type"/>
</dbReference>
<evidence type="ECO:0000256" key="2">
    <source>
        <dbReference type="ARBA" id="ARBA00012908"/>
    </source>
</evidence>
<dbReference type="InterPro" id="IPR001048">
    <property type="entry name" value="Asp/Glu/Uridylate_kinase"/>
</dbReference>
<evidence type="ECO:0000256" key="8">
    <source>
        <dbReference type="ARBA" id="ARBA00023229"/>
    </source>
</evidence>
<dbReference type="Gene3D" id="3.40.1160.10">
    <property type="entry name" value="Acetylglutamate kinase-like"/>
    <property type="match status" value="1"/>
</dbReference>
<evidence type="ECO:0000313" key="14">
    <source>
        <dbReference type="Proteomes" id="UP000177555"/>
    </source>
</evidence>
<dbReference type="GO" id="GO:0005524">
    <property type="term" value="F:ATP binding"/>
    <property type="evidence" value="ECO:0007669"/>
    <property type="project" value="UniProtKB-KW"/>
</dbReference>
<dbReference type="GO" id="GO:0016114">
    <property type="term" value="P:terpenoid biosynthetic process"/>
    <property type="evidence" value="ECO:0007669"/>
    <property type="project" value="TreeGrafter"/>
</dbReference>
<dbReference type="CDD" id="cd04241">
    <property type="entry name" value="AAK_FomA-like"/>
    <property type="match status" value="1"/>
</dbReference>
<dbReference type="Proteomes" id="UP000177555">
    <property type="component" value="Unassembled WGS sequence"/>
</dbReference>
<evidence type="ECO:0000256" key="5">
    <source>
        <dbReference type="ARBA" id="ARBA00022741"/>
    </source>
</evidence>
<dbReference type="Pfam" id="PF00696">
    <property type="entry name" value="AA_kinase"/>
    <property type="match status" value="1"/>
</dbReference>
<feature type="binding site" evidence="10">
    <location>
        <position position="225"/>
    </location>
    <ligand>
        <name>ATP</name>
        <dbReference type="ChEBI" id="CHEBI:30616"/>
    </ligand>
</feature>
<name>A0A1F5JGC2_9BACT</name>
<evidence type="ECO:0000256" key="4">
    <source>
        <dbReference type="ARBA" id="ARBA00022679"/>
    </source>
</evidence>
<feature type="binding site" evidence="10">
    <location>
        <begin position="7"/>
        <end position="11"/>
    </location>
    <ligand>
        <name>ATP</name>
        <dbReference type="ChEBI" id="CHEBI:30616"/>
    </ligand>
</feature>
<comment type="similarity">
    <text evidence="1">Belongs to the isopentenyl phosphate kinase family.</text>
</comment>
<sequence>MKLLIIKLGGSVVTYKDSPTPKARLDTIKRLAKEIGQIYQQNKYQLILVHGAGSFGHPIAKKYKLHQGMKNKQQKLAFSLMDQQVLELNSVIMESLLKCNVPVVALPPRSFIQQSAGKFAGFDCQIIKNYLDQNQIPVLFGDGVLDDKWGCSILSGDTIVSFLAKKLPVHQVIFLSDVDGIYTGDPRTNRAAKLIPEINNQNFNEVIKGLTPTKRDDVTGEMQGKLIALQHGLKSLPVVIGNGLKVKTLQKALMPASTGTKMLLH</sequence>
<dbReference type="EC" id="2.7.4.26" evidence="2"/>
<dbReference type="PANTHER" id="PTHR43654:SF1">
    <property type="entry name" value="ISOPENTENYL PHOSPHATE KINASE"/>
    <property type="match status" value="1"/>
</dbReference>
<organism evidence="13 14">
    <name type="scientific">Candidatus Daviesbacteria bacterium RIFCSPHIGHO2_01_FULL_40_11</name>
    <dbReference type="NCBI Taxonomy" id="1797762"/>
    <lineage>
        <taxon>Bacteria</taxon>
        <taxon>Candidatus Daviesiibacteriota</taxon>
    </lineage>
</organism>
<feature type="binding site" evidence="10">
    <location>
        <position position="57"/>
    </location>
    <ligand>
        <name>substrate</name>
    </ligand>
</feature>
<evidence type="ECO:0000256" key="9">
    <source>
        <dbReference type="ARBA" id="ARBA00049063"/>
    </source>
</evidence>
<evidence type="ECO:0000256" key="6">
    <source>
        <dbReference type="ARBA" id="ARBA00022777"/>
    </source>
</evidence>
<reference evidence="13 14" key="1">
    <citation type="journal article" date="2016" name="Nat. Commun.">
        <title>Thousands of microbial genomes shed light on interconnected biogeochemical processes in an aquifer system.</title>
        <authorList>
            <person name="Anantharaman K."/>
            <person name="Brown C.T."/>
            <person name="Hug L.A."/>
            <person name="Sharon I."/>
            <person name="Castelle C.J."/>
            <person name="Probst A.J."/>
            <person name="Thomas B.C."/>
            <person name="Singh A."/>
            <person name="Wilkins M.J."/>
            <person name="Karaoz U."/>
            <person name="Brodie E.L."/>
            <person name="Williams K.H."/>
            <person name="Hubbard S.S."/>
            <person name="Banfield J.F."/>
        </authorList>
    </citation>
    <scope>NUCLEOTIDE SEQUENCE [LARGE SCALE GENOMIC DNA]</scope>
</reference>
<evidence type="ECO:0000259" key="12">
    <source>
        <dbReference type="Pfam" id="PF00696"/>
    </source>
</evidence>